<reference evidence="9 10" key="1">
    <citation type="submission" date="2016-10" db="EMBL/GenBank/DDBJ databases">
        <authorList>
            <person name="de Groot N.N."/>
        </authorList>
    </citation>
    <scope>NUCLEOTIDE SEQUENCE [LARGE SCALE GENOMIC DNA]</scope>
    <source>
        <strain evidence="9 10">CGMCC 1.6291</strain>
    </source>
</reference>
<keyword evidence="10" id="KW-1185">Reference proteome</keyword>
<dbReference type="GO" id="GO:0046656">
    <property type="term" value="P:folic acid biosynthetic process"/>
    <property type="evidence" value="ECO:0007669"/>
    <property type="project" value="UniProtKB-KW"/>
</dbReference>
<keyword evidence="4" id="KW-0547">Nucleotide-binding</keyword>
<feature type="domain" description="7,8-dihydro-6-hydroxymethylpterin-pyrophosphokinase" evidence="8">
    <location>
        <begin position="5"/>
        <end position="129"/>
    </location>
</feature>
<evidence type="ECO:0000256" key="1">
    <source>
        <dbReference type="ARBA" id="ARBA00005051"/>
    </source>
</evidence>
<evidence type="ECO:0000256" key="6">
    <source>
        <dbReference type="ARBA" id="ARBA00022840"/>
    </source>
</evidence>
<gene>
    <name evidence="9" type="ORF">SAMN04488052_11023</name>
</gene>
<evidence type="ECO:0000313" key="9">
    <source>
        <dbReference type="EMBL" id="SEP10907.1"/>
    </source>
</evidence>
<name>A0A1H8V6I8_9GAMM</name>
<dbReference type="Proteomes" id="UP000199657">
    <property type="component" value="Unassembled WGS sequence"/>
</dbReference>
<accession>A0A1H8V6I8</accession>
<dbReference type="UniPathway" id="UPA00077">
    <property type="reaction ID" value="UER00155"/>
</dbReference>
<dbReference type="NCBIfam" id="TIGR01498">
    <property type="entry name" value="folK"/>
    <property type="match status" value="1"/>
</dbReference>
<keyword evidence="7" id="KW-0289">Folate biosynthesis</keyword>
<dbReference type="GO" id="GO:0016301">
    <property type="term" value="F:kinase activity"/>
    <property type="evidence" value="ECO:0007669"/>
    <property type="project" value="UniProtKB-KW"/>
</dbReference>
<keyword evidence="6" id="KW-0067">ATP-binding</keyword>
<organism evidence="9 10">
    <name type="scientific">Aquisalimonas asiatica</name>
    <dbReference type="NCBI Taxonomy" id="406100"/>
    <lineage>
        <taxon>Bacteria</taxon>
        <taxon>Pseudomonadati</taxon>
        <taxon>Pseudomonadota</taxon>
        <taxon>Gammaproteobacteria</taxon>
        <taxon>Chromatiales</taxon>
        <taxon>Ectothiorhodospiraceae</taxon>
        <taxon>Aquisalimonas</taxon>
    </lineage>
</organism>
<dbReference type="InterPro" id="IPR035907">
    <property type="entry name" value="Hppk_sf"/>
</dbReference>
<dbReference type="GO" id="GO:0046654">
    <property type="term" value="P:tetrahydrofolate biosynthetic process"/>
    <property type="evidence" value="ECO:0007669"/>
    <property type="project" value="UniProtKB-UniPathway"/>
</dbReference>
<dbReference type="EMBL" id="FOEG01000010">
    <property type="protein sequence ID" value="SEP10907.1"/>
    <property type="molecule type" value="Genomic_DNA"/>
</dbReference>
<dbReference type="CDD" id="cd00483">
    <property type="entry name" value="HPPK"/>
    <property type="match status" value="1"/>
</dbReference>
<dbReference type="EC" id="2.7.6.3" evidence="2"/>
<dbReference type="RefSeq" id="WP_091645660.1">
    <property type="nucleotide sequence ID" value="NZ_FOEG01000010.1"/>
</dbReference>
<dbReference type="PANTHER" id="PTHR43071:SF2">
    <property type="entry name" value="2-AMINO-4-HYDROXY-6-HYDROXYMETHYLDIHYDROPTERIDINE PYROPHOSPHOKINASE"/>
    <property type="match status" value="1"/>
</dbReference>
<evidence type="ECO:0000259" key="8">
    <source>
        <dbReference type="Pfam" id="PF01288"/>
    </source>
</evidence>
<dbReference type="SUPFAM" id="SSF55083">
    <property type="entry name" value="6-hydroxymethyl-7,8-dihydropterin pyrophosphokinase, HPPK"/>
    <property type="match status" value="1"/>
</dbReference>
<evidence type="ECO:0000256" key="5">
    <source>
        <dbReference type="ARBA" id="ARBA00022777"/>
    </source>
</evidence>
<evidence type="ECO:0000256" key="7">
    <source>
        <dbReference type="ARBA" id="ARBA00022909"/>
    </source>
</evidence>
<dbReference type="Pfam" id="PF01288">
    <property type="entry name" value="HPPK"/>
    <property type="match status" value="1"/>
</dbReference>
<keyword evidence="5 9" id="KW-0418">Kinase</keyword>
<evidence type="ECO:0000256" key="3">
    <source>
        <dbReference type="ARBA" id="ARBA00022679"/>
    </source>
</evidence>
<keyword evidence="3" id="KW-0808">Transferase</keyword>
<protein>
    <recommendedName>
        <fullName evidence="2">2-amino-4-hydroxy-6-hydroxymethyldihydropteridine diphosphokinase</fullName>
        <ecNumber evidence="2">2.7.6.3</ecNumber>
    </recommendedName>
</protein>
<dbReference type="InterPro" id="IPR000550">
    <property type="entry name" value="Hppk"/>
</dbReference>
<evidence type="ECO:0000256" key="4">
    <source>
        <dbReference type="ARBA" id="ARBA00022741"/>
    </source>
</evidence>
<dbReference type="STRING" id="406100.SAMN04488052_11023"/>
<dbReference type="AlphaFoldDB" id="A0A1H8V6I8"/>
<dbReference type="GO" id="GO:0003848">
    <property type="term" value="F:2-amino-4-hydroxy-6-hydroxymethyldihydropteridine diphosphokinase activity"/>
    <property type="evidence" value="ECO:0007669"/>
    <property type="project" value="UniProtKB-EC"/>
</dbReference>
<dbReference type="Gene3D" id="3.30.70.560">
    <property type="entry name" value="7,8-Dihydro-6-hydroxymethylpterin-pyrophosphokinase HPPK"/>
    <property type="match status" value="1"/>
</dbReference>
<evidence type="ECO:0000313" key="10">
    <source>
        <dbReference type="Proteomes" id="UP000199657"/>
    </source>
</evidence>
<dbReference type="GO" id="GO:0005524">
    <property type="term" value="F:ATP binding"/>
    <property type="evidence" value="ECO:0007669"/>
    <property type="project" value="UniProtKB-KW"/>
</dbReference>
<evidence type="ECO:0000256" key="2">
    <source>
        <dbReference type="ARBA" id="ARBA00013253"/>
    </source>
</evidence>
<dbReference type="PANTHER" id="PTHR43071">
    <property type="entry name" value="2-AMINO-4-HYDROXY-6-HYDROXYMETHYLDIHYDROPTERIDINE PYROPHOSPHOKINASE"/>
    <property type="match status" value="1"/>
</dbReference>
<sequence>MVRVYVSIGSNIEPARHVRQALQDLRDAFGEMVISPVYASAAVGFDGDDFLNLVVGLDTSASPEAVADALRRIEDANGRVRGPERYAARTLDLDALTYGDQCIRAGRLVLPRKEITRYAFVLRPLADIAGDEVHPELGQTYGALWAAFDASDQPLHRVALDEVNA</sequence>
<proteinExistence type="predicted"/>
<comment type="pathway">
    <text evidence="1">Cofactor biosynthesis; tetrahydrofolate biosynthesis; 2-amino-4-hydroxy-6-hydroxymethyl-7,8-dihydropteridine diphosphate from 7,8-dihydroneopterin triphosphate: step 4/4.</text>
</comment>
<dbReference type="OrthoDB" id="9790168at2"/>